<proteinExistence type="predicted"/>
<sequence>MNAKGKGMWWISPLAMAVALAACGGDSDNDRPATGGDGGDGFQASPLLVMHNGSGNAGRIDWIDGDLNVVGSFNADANEGIALDLLGNLYAADDSNGAPSRLQALHMIADRQDGSSPNAALDRDFEADGSMTLKGIAIAHEAGLVMAANIGGNSIEVYGTAAGAGATPLASTALSGNAWDLAYDEAADRLFLAMTNGTVIVIDDYVDGGFLGTPSRTITPDSAGSVSNIHGIAYRADTDTLVITDVGDAAIADDGRLYVIESAASADGTVTPARTVAGPATTLGNPVDLILDGDTAYIAEKSNDAVLIYRNVFSGDSGDVAPDFSVDSVKPESLALVVEPDTRPDLSDIDTTGTTFTGVAVTSNPPAAPTDPDVVILDTGLTSQQRGFTTDADRESLAFNQMGDAYLTYDTGLAVINRLATGRDGETANESRDRAIEGANTGLVAPKGFDVADGLGWVLVTDQGDPAVRVFGAQAGGNVAPLFTTTLAVAPWDLDYDPDGDRLYVALTDGTVAVFDDYSSARGVDGPDRTITPAEGGTAFAAPTNLHGIVHVADSDQLIVSDVGSGANPTDGKLYVLDNAASADGLTNVSVRIDDEDNNAVGNTMLGNPVDIAFDGQHLYVPEKSQGKVLRFDNILDSAGGDVSPSLSYDQASPESVSLIADYLGRAPE</sequence>
<feature type="chain" id="PRO_5047485633" evidence="1">
    <location>
        <begin position="22"/>
        <end position="669"/>
    </location>
</feature>
<feature type="signal peptide" evidence="1">
    <location>
        <begin position="1"/>
        <end position="21"/>
    </location>
</feature>
<dbReference type="RefSeq" id="WP_194866031.1">
    <property type="nucleotide sequence ID" value="NZ_ARXX01000066.1"/>
</dbReference>
<protein>
    <submittedName>
        <fullName evidence="2">NHL repeat containing protein</fullName>
    </submittedName>
</protein>
<comment type="caution">
    <text evidence="2">The sequence shown here is derived from an EMBL/GenBank/DDBJ whole genome shotgun (WGS) entry which is preliminary data.</text>
</comment>
<gene>
    <name evidence="2" type="ORF">Y5W_03221</name>
</gene>
<organism evidence="2 3">
    <name type="scientific">Alloalcanivorax profundimaris</name>
    <dbReference type="NCBI Taxonomy" id="2735259"/>
    <lineage>
        <taxon>Bacteria</taxon>
        <taxon>Pseudomonadati</taxon>
        <taxon>Pseudomonadota</taxon>
        <taxon>Gammaproteobacteria</taxon>
        <taxon>Oceanospirillales</taxon>
        <taxon>Alcanivoracaceae</taxon>
        <taxon>Alloalcanivorax</taxon>
    </lineage>
</organism>
<reference evidence="2 3" key="1">
    <citation type="submission" date="2012-09" db="EMBL/GenBank/DDBJ databases">
        <title>Genome Sequence of alkane-degrading Bacterium Alcanivorax sp. 521-1.</title>
        <authorList>
            <person name="Lai Q."/>
            <person name="Shao Z."/>
        </authorList>
    </citation>
    <scope>NUCLEOTIDE SEQUENCE [LARGE SCALE GENOMIC DNA]</scope>
    <source>
        <strain evidence="2 3">521-1</strain>
    </source>
</reference>
<accession>A0ABS0AUY1</accession>
<dbReference type="EMBL" id="ARXX01000066">
    <property type="protein sequence ID" value="MBF5057927.1"/>
    <property type="molecule type" value="Genomic_DNA"/>
</dbReference>
<keyword evidence="1" id="KW-0732">Signal</keyword>
<keyword evidence="3" id="KW-1185">Reference proteome</keyword>
<dbReference type="PROSITE" id="PS51257">
    <property type="entry name" value="PROKAR_LIPOPROTEIN"/>
    <property type="match status" value="1"/>
</dbReference>
<name>A0ABS0AUY1_9GAMM</name>
<dbReference type="SUPFAM" id="SSF75011">
    <property type="entry name" value="3-carboxy-cis,cis-mucoante lactonizing enzyme"/>
    <property type="match status" value="1"/>
</dbReference>
<dbReference type="Proteomes" id="UP000662703">
    <property type="component" value="Unassembled WGS sequence"/>
</dbReference>
<evidence type="ECO:0000256" key="1">
    <source>
        <dbReference type="SAM" id="SignalP"/>
    </source>
</evidence>
<evidence type="ECO:0000313" key="3">
    <source>
        <dbReference type="Proteomes" id="UP000662703"/>
    </source>
</evidence>
<dbReference type="SUPFAM" id="SSF63825">
    <property type="entry name" value="YWTD domain"/>
    <property type="match status" value="1"/>
</dbReference>
<evidence type="ECO:0000313" key="2">
    <source>
        <dbReference type="EMBL" id="MBF5057927.1"/>
    </source>
</evidence>